<feature type="transmembrane region" description="Helical" evidence="6">
    <location>
        <begin position="37"/>
        <end position="58"/>
    </location>
</feature>
<evidence type="ECO:0000256" key="5">
    <source>
        <dbReference type="ARBA" id="ARBA00023136"/>
    </source>
</evidence>
<feature type="non-terminal residue" evidence="8">
    <location>
        <position position="1"/>
    </location>
</feature>
<evidence type="ECO:0000259" key="7">
    <source>
        <dbReference type="PROSITE" id="PS50850"/>
    </source>
</evidence>
<dbReference type="Proteomes" id="UP000245884">
    <property type="component" value="Unassembled WGS sequence"/>
</dbReference>
<dbReference type="GO" id="GO:0016020">
    <property type="term" value="C:membrane"/>
    <property type="evidence" value="ECO:0007669"/>
    <property type="project" value="UniProtKB-SubCell"/>
</dbReference>
<dbReference type="AlphaFoldDB" id="A0A316UUE0"/>
<dbReference type="STRING" id="1569628.A0A316UUE0"/>
<dbReference type="InterPro" id="IPR020846">
    <property type="entry name" value="MFS_dom"/>
</dbReference>
<dbReference type="InterPro" id="IPR036259">
    <property type="entry name" value="MFS_trans_sf"/>
</dbReference>
<dbReference type="OrthoDB" id="4142200at2759"/>
<dbReference type="SUPFAM" id="SSF103473">
    <property type="entry name" value="MFS general substrate transporter"/>
    <property type="match status" value="1"/>
</dbReference>
<dbReference type="Pfam" id="PF00083">
    <property type="entry name" value="Sugar_tr"/>
    <property type="match status" value="1"/>
</dbReference>
<keyword evidence="4 6" id="KW-1133">Transmembrane helix</keyword>
<evidence type="ECO:0000256" key="4">
    <source>
        <dbReference type="ARBA" id="ARBA00022989"/>
    </source>
</evidence>
<organism evidence="8 9">
    <name type="scientific">Jaminaea rosea</name>
    <dbReference type="NCBI Taxonomy" id="1569628"/>
    <lineage>
        <taxon>Eukaryota</taxon>
        <taxon>Fungi</taxon>
        <taxon>Dikarya</taxon>
        <taxon>Basidiomycota</taxon>
        <taxon>Ustilaginomycotina</taxon>
        <taxon>Exobasidiomycetes</taxon>
        <taxon>Microstromatales</taxon>
        <taxon>Microstromatales incertae sedis</taxon>
        <taxon>Jaminaea</taxon>
    </lineage>
</organism>
<feature type="transmembrane region" description="Helical" evidence="6">
    <location>
        <begin position="12"/>
        <end position="31"/>
    </location>
</feature>
<accession>A0A316UUE0</accession>
<gene>
    <name evidence="8" type="ORF">BDZ90DRAFT_210768</name>
</gene>
<evidence type="ECO:0000313" key="8">
    <source>
        <dbReference type="EMBL" id="PWN27523.1"/>
    </source>
</evidence>
<dbReference type="Gene3D" id="1.20.1250.20">
    <property type="entry name" value="MFS general substrate transporter like domains"/>
    <property type="match status" value="1"/>
</dbReference>
<dbReference type="GeneID" id="37025908"/>
<dbReference type="GO" id="GO:0005351">
    <property type="term" value="F:carbohydrate:proton symporter activity"/>
    <property type="evidence" value="ECO:0007669"/>
    <property type="project" value="TreeGrafter"/>
</dbReference>
<dbReference type="RefSeq" id="XP_025362135.1">
    <property type="nucleotide sequence ID" value="XM_025504085.1"/>
</dbReference>
<evidence type="ECO:0000256" key="3">
    <source>
        <dbReference type="ARBA" id="ARBA00022692"/>
    </source>
</evidence>
<evidence type="ECO:0000313" key="9">
    <source>
        <dbReference type="Proteomes" id="UP000245884"/>
    </source>
</evidence>
<evidence type="ECO:0000256" key="1">
    <source>
        <dbReference type="ARBA" id="ARBA00004141"/>
    </source>
</evidence>
<sequence length="101" mass="11425">FNTDLRAKGTALTSMAAWIANFMIGQVTSIALENIGWRYYIVFAVCGFTNALFFFLVLPETAGRTLEESDAYFRETPWIVVGHTKKLKSTEREEQLARGIL</sequence>
<dbReference type="InterPro" id="IPR050360">
    <property type="entry name" value="MFS_Sugar_Transporters"/>
</dbReference>
<evidence type="ECO:0000256" key="2">
    <source>
        <dbReference type="ARBA" id="ARBA00010992"/>
    </source>
</evidence>
<reference evidence="8 9" key="1">
    <citation type="journal article" date="2018" name="Mol. Biol. Evol.">
        <title>Broad Genomic Sampling Reveals a Smut Pathogenic Ancestry of the Fungal Clade Ustilaginomycotina.</title>
        <authorList>
            <person name="Kijpornyongpan T."/>
            <person name="Mondo S.J."/>
            <person name="Barry K."/>
            <person name="Sandor L."/>
            <person name="Lee J."/>
            <person name="Lipzen A."/>
            <person name="Pangilinan J."/>
            <person name="LaButti K."/>
            <person name="Hainaut M."/>
            <person name="Henrissat B."/>
            <person name="Grigoriev I.V."/>
            <person name="Spatafora J.W."/>
            <person name="Aime M.C."/>
        </authorList>
    </citation>
    <scope>NUCLEOTIDE SEQUENCE [LARGE SCALE GENOMIC DNA]</scope>
    <source>
        <strain evidence="8 9">MCA 5214</strain>
    </source>
</reference>
<dbReference type="EMBL" id="KZ819668">
    <property type="protein sequence ID" value="PWN27523.1"/>
    <property type="molecule type" value="Genomic_DNA"/>
</dbReference>
<name>A0A316UUE0_9BASI</name>
<dbReference type="PANTHER" id="PTHR48022">
    <property type="entry name" value="PLASTIDIC GLUCOSE TRANSPORTER 4"/>
    <property type="match status" value="1"/>
</dbReference>
<feature type="non-terminal residue" evidence="8">
    <location>
        <position position="101"/>
    </location>
</feature>
<evidence type="ECO:0000256" key="6">
    <source>
        <dbReference type="SAM" id="Phobius"/>
    </source>
</evidence>
<proteinExistence type="inferred from homology"/>
<keyword evidence="3 6" id="KW-0812">Transmembrane</keyword>
<comment type="similarity">
    <text evidence="2">Belongs to the major facilitator superfamily. Sugar transporter (TC 2.A.1.1) family.</text>
</comment>
<dbReference type="PROSITE" id="PS50850">
    <property type="entry name" value="MFS"/>
    <property type="match status" value="1"/>
</dbReference>
<comment type="subcellular location">
    <subcellularLocation>
        <location evidence="1">Membrane</location>
        <topology evidence="1">Multi-pass membrane protein</topology>
    </subcellularLocation>
</comment>
<feature type="domain" description="Major facilitator superfamily (MFS) profile" evidence="7">
    <location>
        <begin position="1"/>
        <end position="62"/>
    </location>
</feature>
<dbReference type="InterPro" id="IPR005828">
    <property type="entry name" value="MFS_sugar_transport-like"/>
</dbReference>
<keyword evidence="9" id="KW-1185">Reference proteome</keyword>
<dbReference type="PANTHER" id="PTHR48022:SF37">
    <property type="entry name" value="MAJOR FACILITATOR SUPERFAMILY (MFS) PROFILE DOMAIN-CONTAINING PROTEIN-RELATED"/>
    <property type="match status" value="1"/>
</dbReference>
<protein>
    <recommendedName>
        <fullName evidence="7">Major facilitator superfamily (MFS) profile domain-containing protein</fullName>
    </recommendedName>
</protein>
<keyword evidence="5 6" id="KW-0472">Membrane</keyword>